<evidence type="ECO:0000313" key="3">
    <source>
        <dbReference type="Proteomes" id="UP000737402"/>
    </source>
</evidence>
<dbReference type="PANTHER" id="PTHR38011">
    <property type="entry name" value="DIHYDROFOLATE REDUCTASE FAMILY PROTEIN (AFU_ORTHOLOGUE AFUA_8G06820)"/>
    <property type="match status" value="1"/>
</dbReference>
<accession>A0ABS2NU38</accession>
<keyword evidence="3" id="KW-1185">Reference proteome</keyword>
<feature type="domain" description="Bacterial bifunctional deaminase-reductase C-terminal" evidence="1">
    <location>
        <begin position="8"/>
        <end position="166"/>
    </location>
</feature>
<gene>
    <name evidence="2" type="ORF">JOC95_000008</name>
</gene>
<reference evidence="2 3" key="1">
    <citation type="submission" date="2021-01" db="EMBL/GenBank/DDBJ databases">
        <title>Genomic Encyclopedia of Type Strains, Phase IV (KMG-IV): sequencing the most valuable type-strain genomes for metagenomic binning, comparative biology and taxonomic classification.</title>
        <authorList>
            <person name="Goeker M."/>
        </authorList>
    </citation>
    <scope>NUCLEOTIDE SEQUENCE [LARGE SCALE GENOMIC DNA]</scope>
    <source>
        <strain evidence="2 3">DSM 25879</strain>
    </source>
</reference>
<sequence>MSNQSKIFFYGAISVDGYLAREDHSLDWLIGTEGEESTGYQEFYDSIDIIVMGRKTYEQIQILSPDEFPYSGKECYVFSRTMNGSNENVTFINEDVVGFTRTLKSQEGKRIWLVGGGEVLDPILKEKMVDEFIIQIAPSIIGRGIPLFMPGDHENRLKLLDVRRYKQFAEMHYETIR</sequence>
<dbReference type="SUPFAM" id="SSF53597">
    <property type="entry name" value="Dihydrofolate reductase-like"/>
    <property type="match status" value="1"/>
</dbReference>
<comment type="caution">
    <text evidence="2">The sequence shown here is derived from an EMBL/GenBank/DDBJ whole genome shotgun (WGS) entry which is preliminary data.</text>
</comment>
<evidence type="ECO:0000313" key="2">
    <source>
        <dbReference type="EMBL" id="MBM7618166.1"/>
    </source>
</evidence>
<dbReference type="RefSeq" id="WP_204412312.1">
    <property type="nucleotide sequence ID" value="NZ_JAFBED010000001.1"/>
</dbReference>
<dbReference type="Gene3D" id="3.40.430.10">
    <property type="entry name" value="Dihydrofolate Reductase, subunit A"/>
    <property type="match status" value="1"/>
</dbReference>
<protein>
    <submittedName>
        <fullName evidence="2">Dihydrofolate reductase</fullName>
    </submittedName>
</protein>
<dbReference type="InterPro" id="IPR050765">
    <property type="entry name" value="Riboflavin_Biosynth_HTPR"/>
</dbReference>
<proteinExistence type="predicted"/>
<organism evidence="2 3">
    <name type="scientific">Sutcliffiella tianshenii</name>
    <dbReference type="NCBI Taxonomy" id="1463404"/>
    <lineage>
        <taxon>Bacteria</taxon>
        <taxon>Bacillati</taxon>
        <taxon>Bacillota</taxon>
        <taxon>Bacilli</taxon>
        <taxon>Bacillales</taxon>
        <taxon>Bacillaceae</taxon>
        <taxon>Sutcliffiella</taxon>
    </lineage>
</organism>
<evidence type="ECO:0000259" key="1">
    <source>
        <dbReference type="Pfam" id="PF01872"/>
    </source>
</evidence>
<dbReference type="InterPro" id="IPR002734">
    <property type="entry name" value="RibDG_C"/>
</dbReference>
<dbReference type="EMBL" id="JAFBED010000001">
    <property type="protein sequence ID" value="MBM7618166.1"/>
    <property type="molecule type" value="Genomic_DNA"/>
</dbReference>
<name>A0ABS2NU38_9BACI</name>
<dbReference type="Pfam" id="PF01872">
    <property type="entry name" value="RibD_C"/>
    <property type="match status" value="1"/>
</dbReference>
<dbReference type="Proteomes" id="UP000737402">
    <property type="component" value="Unassembled WGS sequence"/>
</dbReference>
<dbReference type="PANTHER" id="PTHR38011:SF11">
    <property type="entry name" value="2,5-DIAMINO-6-RIBOSYLAMINO-4(3H)-PYRIMIDINONE 5'-PHOSPHATE REDUCTASE"/>
    <property type="match status" value="1"/>
</dbReference>
<dbReference type="InterPro" id="IPR024072">
    <property type="entry name" value="DHFR-like_dom_sf"/>
</dbReference>